<keyword evidence="4" id="KW-1185">Reference proteome</keyword>
<feature type="region of interest" description="Disordered" evidence="1">
    <location>
        <begin position="178"/>
        <end position="319"/>
    </location>
</feature>
<dbReference type="CDD" id="cd17470">
    <property type="entry name" value="T3SS_Flik_C"/>
    <property type="match status" value="1"/>
</dbReference>
<protein>
    <recommendedName>
        <fullName evidence="2">Flagellar hook-length control protein-like C-terminal domain-containing protein</fullName>
    </recommendedName>
</protein>
<evidence type="ECO:0000313" key="4">
    <source>
        <dbReference type="Proteomes" id="UP000264006"/>
    </source>
</evidence>
<feature type="compositionally biased region" description="Low complexity" evidence="1">
    <location>
        <begin position="264"/>
        <end position="316"/>
    </location>
</feature>
<gene>
    <name evidence="3" type="ORF">DVS28_a1170</name>
</gene>
<feature type="compositionally biased region" description="Low complexity" evidence="1">
    <location>
        <begin position="202"/>
        <end position="229"/>
    </location>
</feature>
<evidence type="ECO:0000259" key="2">
    <source>
        <dbReference type="Pfam" id="PF02120"/>
    </source>
</evidence>
<dbReference type="AlphaFoldDB" id="A0A346XUH3"/>
<feature type="domain" description="Flagellar hook-length control protein-like C-terminal" evidence="2">
    <location>
        <begin position="331"/>
        <end position="404"/>
    </location>
</feature>
<dbReference type="PANTHER" id="PTHR37533:SF2">
    <property type="entry name" value="FLAGELLAR HOOK-LENGTH CONTROL PROTEIN"/>
    <property type="match status" value="1"/>
</dbReference>
<name>A0A346XUH3_9ACTN</name>
<dbReference type="Proteomes" id="UP000264006">
    <property type="component" value="Chromosome"/>
</dbReference>
<dbReference type="InterPro" id="IPR052563">
    <property type="entry name" value="FliK"/>
</dbReference>
<dbReference type="OrthoDB" id="3791041at2"/>
<proteinExistence type="predicted"/>
<sequence length="455" mass="44748">MYTPPTALPIQPPTAPRTVPSIVDGRRPSQPDDWFGAMLNRAVADRDAIDDVAADVAVEDGAVEDGAAKDGAATDGVATDGAVTGTGAQEDGAEDPSASIEASERDDTTPAETAAAGTDPATEVVAPDPGVPPLDAVPEGPDTVEPTFDGDPAAVADAVPVAADAAMSAGFRARLQAAGTPAGQTTAEEPVDGGTGMSDRLGATPADTTSAPAGASAGTASDGLGAATARSVPSADTPAEGDVTASADANPAGHATADDATPFTGPVTETPEAPTATSTGPTTGTAQTTAVTPAPTTQAAMTTTAGAPTPAAGAMPPQVPVSGQLASAVAAMQRRGDGEYVASLDLHPAELGRVRVEIEIRAGVVNVQVAAEQAGTRGLLNDQLADLRAALEQGGMDAGQLDVAGHGFGDNVDHDDDRTDSSGRTDATDAASTALSPLPSPTLVDLPSGRIDVRL</sequence>
<accession>A0A346XUH3</accession>
<organism evidence="3 4">
    <name type="scientific">Euzebya pacifica</name>
    <dbReference type="NCBI Taxonomy" id="1608957"/>
    <lineage>
        <taxon>Bacteria</taxon>
        <taxon>Bacillati</taxon>
        <taxon>Actinomycetota</taxon>
        <taxon>Nitriliruptoria</taxon>
        <taxon>Euzebyales</taxon>
    </lineage>
</organism>
<evidence type="ECO:0000313" key="3">
    <source>
        <dbReference type="EMBL" id="AXV05870.1"/>
    </source>
</evidence>
<dbReference type="EMBL" id="CP031165">
    <property type="protein sequence ID" value="AXV05870.1"/>
    <property type="molecule type" value="Genomic_DNA"/>
</dbReference>
<dbReference type="PANTHER" id="PTHR37533">
    <property type="entry name" value="FLAGELLAR HOOK-LENGTH CONTROL PROTEIN"/>
    <property type="match status" value="1"/>
</dbReference>
<feature type="region of interest" description="Disordered" evidence="1">
    <location>
        <begin position="402"/>
        <end position="443"/>
    </location>
</feature>
<feature type="compositionally biased region" description="Low complexity" evidence="1">
    <location>
        <begin position="69"/>
        <end position="88"/>
    </location>
</feature>
<feature type="compositionally biased region" description="Pro residues" evidence="1">
    <location>
        <begin position="1"/>
        <end position="15"/>
    </location>
</feature>
<dbReference type="InterPro" id="IPR038610">
    <property type="entry name" value="FliK-like_C_sf"/>
</dbReference>
<evidence type="ECO:0000256" key="1">
    <source>
        <dbReference type="SAM" id="MobiDB-lite"/>
    </source>
</evidence>
<dbReference type="KEGG" id="euz:DVS28_a1170"/>
<feature type="region of interest" description="Disordered" evidence="1">
    <location>
        <begin position="1"/>
        <end position="31"/>
    </location>
</feature>
<reference evidence="3 4" key="1">
    <citation type="submission" date="2018-09" db="EMBL/GenBank/DDBJ databases">
        <title>Complete genome sequence of Euzebya sp. DY32-46 isolated from seawater of Pacific Ocean.</title>
        <authorList>
            <person name="Xu L."/>
            <person name="Wu Y.-H."/>
            <person name="Xu X.-W."/>
        </authorList>
    </citation>
    <scope>NUCLEOTIDE SEQUENCE [LARGE SCALE GENOMIC DNA]</scope>
    <source>
        <strain evidence="3 4">DY32-46</strain>
    </source>
</reference>
<dbReference type="Pfam" id="PF02120">
    <property type="entry name" value="Flg_hook"/>
    <property type="match status" value="1"/>
</dbReference>
<dbReference type="InterPro" id="IPR021136">
    <property type="entry name" value="Flagellar_hook_control-like_C"/>
</dbReference>
<dbReference type="Gene3D" id="3.30.750.140">
    <property type="match status" value="1"/>
</dbReference>
<feature type="region of interest" description="Disordered" evidence="1">
    <location>
        <begin position="62"/>
        <end position="152"/>
    </location>
</feature>
<feature type="compositionally biased region" description="Low complexity" evidence="1">
    <location>
        <begin position="178"/>
        <end position="187"/>
    </location>
</feature>
<dbReference type="RefSeq" id="WP_114590608.1">
    <property type="nucleotide sequence ID" value="NZ_CP031165.1"/>
</dbReference>
<feature type="compositionally biased region" description="Basic and acidic residues" evidence="1">
    <location>
        <begin position="411"/>
        <end position="427"/>
    </location>
</feature>